<dbReference type="Gene3D" id="3.10.110.10">
    <property type="entry name" value="Ubiquitin Conjugating Enzyme"/>
    <property type="match status" value="1"/>
</dbReference>
<keyword evidence="3" id="KW-0548">Nucleotidyltransferase</keyword>
<dbReference type="Pfam" id="PF00644">
    <property type="entry name" value="PARP"/>
    <property type="match status" value="1"/>
</dbReference>
<dbReference type="GO" id="GO:0003950">
    <property type="term" value="F:NAD+ poly-ADP-ribosyltransferase activity"/>
    <property type="evidence" value="ECO:0007669"/>
    <property type="project" value="InterPro"/>
</dbReference>
<evidence type="ECO:0000259" key="6">
    <source>
        <dbReference type="PROSITE" id="PS50127"/>
    </source>
</evidence>
<dbReference type="GO" id="GO:0016779">
    <property type="term" value="F:nucleotidyltransferase activity"/>
    <property type="evidence" value="ECO:0007669"/>
    <property type="project" value="UniProtKB-KW"/>
</dbReference>
<dbReference type="InterPro" id="IPR012317">
    <property type="entry name" value="Poly(ADP-ribose)pol_cat_dom"/>
</dbReference>
<dbReference type="PROSITE" id="PS50127">
    <property type="entry name" value="UBC_2"/>
    <property type="match status" value="1"/>
</dbReference>
<dbReference type="Proteomes" id="UP001152646">
    <property type="component" value="Unassembled WGS sequence"/>
</dbReference>
<dbReference type="Gene3D" id="3.90.228.10">
    <property type="match status" value="1"/>
</dbReference>
<sequence>MPRKDFLRDLEHAAAPGRFSCISDIRAGDYDGSISFKFTDSQLNLVIEFQAIVSDSHDYPKEHSYFVFATSENCPSKITSKLENPGSLFAGSTIHELLSSLADIITNTLINTTSKSSSSGNDNTSDIDDDESTNDTGQQEWDSDEEEGMFGPVQSDSELQKRLRRDLRLVKHAGFRVGYLGSKNKSIIVSVSCRIAKLGISDEAMDAWNVNPSEYVVLLIRYVPTYVDLQGMLGLCGNIAKNLVQMHVGTCDSYKPSLQQAVEAFQGTRDLQKKDEDAIPDTAVTESSLRSLFIGRSLNSVLEKRLFGIIQLRLQHGYSWTGAELFFNNNQGKIRSGSDTPQEEYDQPDIWATSAPKFLVADHLAEADRNTSEISLPLLAMQFTLRHFVKCTEFCLVCHCKINGSFEALKPYVCSSGLCLYQYMALAMGSSLEYEIYSQPLVVELLISLAYSAAISEQLEEVPNGLRLQVPAKLLQLDSGDERFYTGELSAAKLDLLTTARLPLKAGDWVVICVGSGLSQGGKDTTEEWHCRVQNTEESPGHILLSGLICQGQQLQHKSLPNEYKEVQFTIYDTDLDELTTPLKMRMISVVLGTLPNVQEMYSFIKGSGKENLLSAWKHVISPTALDLLRWVVASNRSLIKQDDQNTSHQVTGINGYVQFRQVQGAPDKEKRFLNAVNSVSLGKNPQYPTIFAWHGSPVQNWHNILREGLHFKKKVHGRSYGDGVYMSKHLEVSKTYTCPWTHYDSSVWPQSRLKISTIVSLNEVVNSIEDFADHRPHYVVQQLDWIQTRYLFVQFSIPGVAARYPLKSSTFNKQDDGLFYEQNPFHLARGLNGVPIGIPISILKGQRGKIHRTNVHSKLWAEGFDLSPKRRKLIVEGEGNETEENIGVGENDNDDNVSVGTEMEDISILLSDDEAPKSQKKTVENSDPKTDFIPGTLQEDSLPMLGHPRYATTPATKILQQHLAATLKTQNQVPLQDLGWYVDHKLINTVYQWIVELHSFDSEIPLAKDLQAVNMQSIVLEFRFPSQFPMNPPFIRVIRPRFLSFAQGGGGHVTSGGAMCLELLTQSGWLPTASIESVLLQVRMAILNPDPRPARLSLNASKMDYSVGEAVDAYKRVSNSHGWQISKDIEELAWSTY</sequence>
<dbReference type="EMBL" id="CAJVPA010000225">
    <property type="protein sequence ID" value="CAG8413953.1"/>
    <property type="molecule type" value="Genomic_DNA"/>
</dbReference>
<dbReference type="CDD" id="cd23802">
    <property type="entry name" value="UBCc_UBE2Q"/>
    <property type="match status" value="1"/>
</dbReference>
<dbReference type="InterPro" id="IPR000608">
    <property type="entry name" value="UBC"/>
</dbReference>
<evidence type="ECO:0000313" key="8">
    <source>
        <dbReference type="Proteomes" id="UP001152646"/>
    </source>
</evidence>
<dbReference type="Pfam" id="PF00179">
    <property type="entry name" value="UQ_con"/>
    <property type="match status" value="1"/>
</dbReference>
<dbReference type="FunFam" id="3.10.110.10:FF:000107">
    <property type="entry name" value="Ubiquitin conjugating enzyme, putative"/>
    <property type="match status" value="1"/>
</dbReference>
<dbReference type="AlphaFoldDB" id="A0A9W4NW33"/>
<evidence type="ECO:0000313" key="7">
    <source>
        <dbReference type="EMBL" id="CAG8413953.1"/>
    </source>
</evidence>
<feature type="compositionally biased region" description="Basic and acidic residues" evidence="5">
    <location>
        <begin position="915"/>
        <end position="931"/>
    </location>
</feature>
<dbReference type="PANTHER" id="PTHR21328">
    <property type="entry name" value="POLY ADP-RIBOSE POLYMERASE FAMILY, MEMBER PARP"/>
    <property type="match status" value="1"/>
</dbReference>
<keyword evidence="1" id="KW-0328">Glycosyltransferase</keyword>
<keyword evidence="2" id="KW-0808">Transferase</keyword>
<evidence type="ECO:0000256" key="2">
    <source>
        <dbReference type="ARBA" id="ARBA00022679"/>
    </source>
</evidence>
<proteinExistence type="predicted"/>
<accession>A0A9W4NW33</accession>
<evidence type="ECO:0000256" key="1">
    <source>
        <dbReference type="ARBA" id="ARBA00022676"/>
    </source>
</evidence>
<comment type="caution">
    <text evidence="7">The sequence shown here is derived from an EMBL/GenBank/DDBJ whole genome shotgun (WGS) entry which is preliminary data.</text>
</comment>
<evidence type="ECO:0000256" key="3">
    <source>
        <dbReference type="ARBA" id="ARBA00022695"/>
    </source>
</evidence>
<organism evidence="7 8">
    <name type="scientific">Penicillium salamii</name>
    <dbReference type="NCBI Taxonomy" id="1612424"/>
    <lineage>
        <taxon>Eukaryota</taxon>
        <taxon>Fungi</taxon>
        <taxon>Dikarya</taxon>
        <taxon>Ascomycota</taxon>
        <taxon>Pezizomycotina</taxon>
        <taxon>Eurotiomycetes</taxon>
        <taxon>Eurotiomycetidae</taxon>
        <taxon>Eurotiales</taxon>
        <taxon>Aspergillaceae</taxon>
        <taxon>Penicillium</taxon>
    </lineage>
</organism>
<feature type="domain" description="UBC core" evidence="6">
    <location>
        <begin position="955"/>
        <end position="1128"/>
    </location>
</feature>
<name>A0A9W4NW33_9EURO</name>
<dbReference type="InterPro" id="IPR016135">
    <property type="entry name" value="UBQ-conjugating_enzyme/RWD"/>
</dbReference>
<protein>
    <recommendedName>
        <fullName evidence="6">UBC core domain-containing protein</fullName>
    </recommendedName>
</protein>
<feature type="region of interest" description="Disordered" evidence="5">
    <location>
        <begin position="912"/>
        <end position="939"/>
    </location>
</feature>
<evidence type="ECO:0000256" key="5">
    <source>
        <dbReference type="SAM" id="MobiDB-lite"/>
    </source>
</evidence>
<dbReference type="SUPFAM" id="SSF54495">
    <property type="entry name" value="UBC-like"/>
    <property type="match status" value="1"/>
</dbReference>
<feature type="region of interest" description="Disordered" evidence="5">
    <location>
        <begin position="113"/>
        <end position="158"/>
    </location>
</feature>
<reference evidence="7" key="1">
    <citation type="submission" date="2021-07" db="EMBL/GenBank/DDBJ databases">
        <authorList>
            <person name="Branca A.L. A."/>
        </authorList>
    </citation>
    <scope>NUCLEOTIDE SEQUENCE</scope>
</reference>
<dbReference type="InterPro" id="IPR051838">
    <property type="entry name" value="ARTD_PARP"/>
</dbReference>
<keyword evidence="4" id="KW-0520">NAD</keyword>
<evidence type="ECO:0000256" key="4">
    <source>
        <dbReference type="ARBA" id="ARBA00023027"/>
    </source>
</evidence>
<dbReference type="SUPFAM" id="SSF56399">
    <property type="entry name" value="ADP-ribosylation"/>
    <property type="match status" value="1"/>
</dbReference>
<feature type="compositionally biased region" description="Low complexity" evidence="5">
    <location>
        <begin position="113"/>
        <end position="124"/>
    </location>
</feature>
<gene>
    <name evidence="7" type="ORF">PSALAMII_LOCUS9480</name>
</gene>
<dbReference type="OrthoDB" id="109543at2759"/>